<dbReference type="PANTHER" id="PTHR10584:SF166">
    <property type="entry name" value="RIBOKINASE"/>
    <property type="match status" value="1"/>
</dbReference>
<dbReference type="InterPro" id="IPR011611">
    <property type="entry name" value="PfkB_dom"/>
</dbReference>
<dbReference type="PROSITE" id="PS00584">
    <property type="entry name" value="PFKB_KINASES_2"/>
    <property type="match status" value="1"/>
</dbReference>
<dbReference type="InterPro" id="IPR029056">
    <property type="entry name" value="Ribokinase-like"/>
</dbReference>
<evidence type="ECO:0000259" key="3">
    <source>
        <dbReference type="Pfam" id="PF00294"/>
    </source>
</evidence>
<evidence type="ECO:0000313" key="5">
    <source>
        <dbReference type="Proteomes" id="UP000308828"/>
    </source>
</evidence>
<dbReference type="OrthoDB" id="9792663at2"/>
<dbReference type="PANTHER" id="PTHR10584">
    <property type="entry name" value="SUGAR KINASE"/>
    <property type="match status" value="1"/>
</dbReference>
<protein>
    <submittedName>
        <fullName evidence="4">Carbohydrate kinase</fullName>
    </submittedName>
</protein>
<dbReference type="RefSeq" id="WP_136600101.1">
    <property type="nucleotide sequence ID" value="NZ_STGV01000007.1"/>
</dbReference>
<organism evidence="4 5">
    <name type="scientific">Peteryoungia ipomoeae</name>
    <dbReference type="NCBI Taxonomy" id="1210932"/>
    <lineage>
        <taxon>Bacteria</taxon>
        <taxon>Pseudomonadati</taxon>
        <taxon>Pseudomonadota</taxon>
        <taxon>Alphaproteobacteria</taxon>
        <taxon>Hyphomicrobiales</taxon>
        <taxon>Rhizobiaceae</taxon>
        <taxon>Peteryoungia</taxon>
    </lineage>
</organism>
<proteinExistence type="predicted"/>
<evidence type="ECO:0000256" key="1">
    <source>
        <dbReference type="ARBA" id="ARBA00022679"/>
    </source>
</evidence>
<dbReference type="Gene3D" id="3.40.1190.20">
    <property type="match status" value="1"/>
</dbReference>
<dbReference type="GO" id="GO:0005829">
    <property type="term" value="C:cytosol"/>
    <property type="evidence" value="ECO:0007669"/>
    <property type="project" value="TreeGrafter"/>
</dbReference>
<accession>A0A4S8NT60</accession>
<keyword evidence="5" id="KW-1185">Reference proteome</keyword>
<evidence type="ECO:0000256" key="2">
    <source>
        <dbReference type="ARBA" id="ARBA00022777"/>
    </source>
</evidence>
<dbReference type="AlphaFoldDB" id="A0A4S8NT60"/>
<dbReference type="GO" id="GO:0016301">
    <property type="term" value="F:kinase activity"/>
    <property type="evidence" value="ECO:0007669"/>
    <property type="project" value="UniProtKB-KW"/>
</dbReference>
<feature type="domain" description="Carbohydrate kinase PfkB" evidence="3">
    <location>
        <begin position="7"/>
        <end position="271"/>
    </location>
</feature>
<dbReference type="InterPro" id="IPR002173">
    <property type="entry name" value="Carboh/pur_kinase_PfkB_CS"/>
</dbReference>
<evidence type="ECO:0000313" key="4">
    <source>
        <dbReference type="EMBL" id="THV20640.1"/>
    </source>
</evidence>
<dbReference type="Pfam" id="PF00294">
    <property type="entry name" value="PfkB"/>
    <property type="match status" value="1"/>
</dbReference>
<keyword evidence="1" id="KW-0808">Transferase</keyword>
<dbReference type="EMBL" id="STGV01000007">
    <property type="protein sequence ID" value="THV20640.1"/>
    <property type="molecule type" value="Genomic_DNA"/>
</dbReference>
<name>A0A4S8NT60_9HYPH</name>
<dbReference type="SUPFAM" id="SSF53613">
    <property type="entry name" value="Ribokinase-like"/>
    <property type="match status" value="1"/>
</dbReference>
<dbReference type="Proteomes" id="UP000308828">
    <property type="component" value="Unassembled WGS sequence"/>
</dbReference>
<keyword evidence="2 4" id="KW-0418">Kinase</keyword>
<sequence length="275" mass="29955">MTADAAMPEVVVIGHVNHDRIWHLAEPLRSGARILWKQRETRLGGGGYFTARRLVELGHRVLIVSTLAQDETGRQALDRMAAEGLDTRLMALQEGQTEITDILLDPEGERTILASEGKLARNIPLSRPVRAKAIYVNTPHLPEAAIASMLQAKLSISQLPLRKATPRPADVIIGSKADLPDMTLRQIWQLASELAGDRLKHLVMTDGPGAVHIADGQGTTAVTIENPLVVRDTIGAGDNFSAGLLDGLLRDMPVEKAVRHANSVTAEWLSRRQPQ</sequence>
<gene>
    <name evidence="4" type="ORF">FAA97_18780</name>
</gene>
<comment type="caution">
    <text evidence="4">The sequence shown here is derived from an EMBL/GenBank/DDBJ whole genome shotgun (WGS) entry which is preliminary data.</text>
</comment>
<reference evidence="4 5" key="1">
    <citation type="submission" date="2019-04" db="EMBL/GenBank/DDBJ databases">
        <title>Genome sequence of strain shin9-1.</title>
        <authorList>
            <person name="Gao J."/>
            <person name="Sun J."/>
        </authorList>
    </citation>
    <scope>NUCLEOTIDE SEQUENCE [LARGE SCALE GENOMIC DNA]</scope>
    <source>
        <strain evidence="5">shin9-1</strain>
    </source>
</reference>